<accession>A0AA86XKP8</accession>
<evidence type="ECO:0000313" key="1">
    <source>
        <dbReference type="EMBL" id="DBA35624.1"/>
    </source>
</evidence>
<dbReference type="EMBL" id="BK063680">
    <property type="protein sequence ID" value="DBA35624.1"/>
    <property type="molecule type" value="Genomic_DNA"/>
</dbReference>
<proteinExistence type="predicted"/>
<gene>
    <name evidence="1" type="ORF">vir335_00068</name>
</gene>
<name>A0AA86XKP8_9CAUD</name>
<keyword evidence="2" id="KW-1185">Reference proteome</keyword>
<protein>
    <submittedName>
        <fullName evidence="1">Uncharacterized protein</fullName>
    </submittedName>
</protein>
<reference evidence="1 2" key="1">
    <citation type="journal article" date="2023" name="Nat. Microbiol.">
        <title>A compendium of viruses from methanogenic archaea reveals their diversity and adaptations to the gut environment.</title>
        <authorList>
            <person name="Medvedeva S."/>
            <person name="Borrel G."/>
            <person name="Krupovic M."/>
            <person name="Gribaldo S."/>
        </authorList>
    </citation>
    <scope>NUCLEOTIDE SEQUENCE [LARGE SCALE GENOMIC DNA]</scope>
</reference>
<dbReference type="GeneID" id="301841466"/>
<dbReference type="Proteomes" id="UP001302000">
    <property type="component" value="Segment"/>
</dbReference>
<organism evidence="1 2">
    <name type="scientific">Caudoviricetes sp. vir335</name>
    <dbReference type="NCBI Taxonomy" id="3068357"/>
    <lineage>
        <taxon>Viruses</taxon>
        <taxon>Duplodnaviria</taxon>
        <taxon>Heunggongvirae</taxon>
        <taxon>Uroviricota</taxon>
        <taxon>Caudoviricetes</taxon>
    </lineage>
</organism>
<sequence>MHADIPEEPFAAFHVVADLGIEAMDLTPDPYPRLWYRYTDDRGRILKARIYETAGGRWYIRTPFGRIHLDEAMRA</sequence>
<evidence type="ECO:0000313" key="2">
    <source>
        <dbReference type="Proteomes" id="UP001302000"/>
    </source>
</evidence>
<dbReference type="RefSeq" id="YP_013605528.1">
    <property type="nucleotide sequence ID" value="NC_134205.1"/>
</dbReference>